<evidence type="ECO:0000313" key="2">
    <source>
        <dbReference type="Proteomes" id="UP000283975"/>
    </source>
</evidence>
<organism evidence="1 2">
    <name type="scientific">Enterocloster bolteae</name>
    <dbReference type="NCBI Taxonomy" id="208479"/>
    <lineage>
        <taxon>Bacteria</taxon>
        <taxon>Bacillati</taxon>
        <taxon>Bacillota</taxon>
        <taxon>Clostridia</taxon>
        <taxon>Lachnospirales</taxon>
        <taxon>Lachnospiraceae</taxon>
        <taxon>Enterocloster</taxon>
    </lineage>
</organism>
<gene>
    <name evidence="1" type="ORF">DW839_22470</name>
</gene>
<dbReference type="AlphaFoldDB" id="A0A414AR18"/>
<dbReference type="Proteomes" id="UP000283975">
    <property type="component" value="Unassembled WGS sequence"/>
</dbReference>
<accession>A0A414AR18</accession>
<reference evidence="1 2" key="1">
    <citation type="submission" date="2018-08" db="EMBL/GenBank/DDBJ databases">
        <title>A genome reference for cultivated species of the human gut microbiota.</title>
        <authorList>
            <person name="Zou Y."/>
            <person name="Xue W."/>
            <person name="Luo G."/>
        </authorList>
    </citation>
    <scope>NUCLEOTIDE SEQUENCE [LARGE SCALE GENOMIC DNA]</scope>
    <source>
        <strain evidence="1 2">AM35-14</strain>
    </source>
</reference>
<name>A0A414AR18_9FIRM</name>
<sequence>MNRKEAEIGIDILRELSRKIDNKKRQLPAMGNWRDKNTYYSADLDRMIMLIGSHTSPEEGQGFF</sequence>
<dbReference type="EMBL" id="QSHZ01000028">
    <property type="protein sequence ID" value="RHC53094.1"/>
    <property type="molecule type" value="Genomic_DNA"/>
</dbReference>
<evidence type="ECO:0000313" key="1">
    <source>
        <dbReference type="EMBL" id="RHC53094.1"/>
    </source>
</evidence>
<comment type="caution">
    <text evidence="1">The sequence shown here is derived from an EMBL/GenBank/DDBJ whole genome shotgun (WGS) entry which is preliminary data.</text>
</comment>
<proteinExistence type="predicted"/>
<protein>
    <submittedName>
        <fullName evidence="1">Uncharacterized protein</fullName>
    </submittedName>
</protein>